<organism evidence="1 2">
    <name type="scientific">Thiothrix winogradskyi</name>
    <dbReference type="NCBI Taxonomy" id="96472"/>
    <lineage>
        <taxon>Bacteria</taxon>
        <taxon>Pseudomonadati</taxon>
        <taxon>Pseudomonadota</taxon>
        <taxon>Gammaproteobacteria</taxon>
        <taxon>Thiotrichales</taxon>
        <taxon>Thiotrichaceae</taxon>
        <taxon>Thiothrix</taxon>
    </lineage>
</organism>
<dbReference type="Proteomes" id="UP001054801">
    <property type="component" value="Chromosome"/>
</dbReference>
<evidence type="ECO:0000313" key="2">
    <source>
        <dbReference type="Proteomes" id="UP001054801"/>
    </source>
</evidence>
<dbReference type="EMBL" id="CP091244">
    <property type="protein sequence ID" value="UJS23893.1"/>
    <property type="molecule type" value="Genomic_DNA"/>
</dbReference>
<evidence type="ECO:0000313" key="1">
    <source>
        <dbReference type="EMBL" id="UJS23893.1"/>
    </source>
</evidence>
<keyword evidence="2" id="KW-1185">Reference proteome</keyword>
<protein>
    <submittedName>
        <fullName evidence="1">Uncharacterized protein</fullName>
    </submittedName>
</protein>
<sequence>MKANVITTPNGTNKTYPPAHHRDVEHLREELEAIGNLLNVCLDSMRLVNALELLSTVEVLQMAADRAFEAVTPAKELETTLYEQWLTDCQHQKEQQQAEEHAQWKANLPPEAAEAFAAVNAAYGIQSEEKSV</sequence>
<reference evidence="1" key="1">
    <citation type="journal article" date="2022" name="Microorganisms">
        <title>Two New Species of Filamentous Sulfur Bacteria of the Genus Thiothrix, Thiothrix winogradskyi sp. nov. and 'Candidatus Thiothrix sulfatifontis' sp. nov.</title>
        <authorList>
            <person name="Ravin N.V."/>
            <person name="Rossetti S."/>
            <person name="Beletsky A.V."/>
            <person name="Kadnikov V.V."/>
            <person name="Rudenko T.S."/>
            <person name="Smolyakov D.D."/>
            <person name="Moskvitina M.I."/>
            <person name="Gureeva M.V."/>
            <person name="Mardanov A.V."/>
            <person name="Grabovich M.Y."/>
        </authorList>
    </citation>
    <scope>NUCLEOTIDE SEQUENCE</scope>
    <source>
        <strain evidence="1">CT3</strain>
    </source>
</reference>
<dbReference type="RefSeq" id="WP_236498119.1">
    <property type="nucleotide sequence ID" value="NZ_CP091244.1"/>
</dbReference>
<name>A0ABY3SWV2_9GAMM</name>
<gene>
    <name evidence="1" type="ORF">L2Y54_18425</name>
</gene>
<proteinExistence type="predicted"/>
<accession>A0ABY3SWV2</accession>